<dbReference type="AlphaFoldDB" id="A0A7Y7PNM6"/>
<keyword evidence="1 5" id="KW-0547">Nucleotide-binding</keyword>
<dbReference type="InterPro" id="IPR027785">
    <property type="entry name" value="UvrD-like_helicase_C"/>
</dbReference>
<sequence>MINATQQEEKEYLEQIKEQLTLAIRRVDGSVKQFSEELREKKEYIHEHQSGMDEADMVAAGQSINRMAFTGEAAVGRKRKLLKLGQSPYFGRLDFAATGREAAPVYIGIYSFFDELQRANLIYDWRAPISSMFYDFESGPASYTTPAGPVRGTIGLKRQYRIRDGRMEFLLDSDVNIQDDVLQRELAKSSDDKLKNIVATIQRDQNAVIRNESASVMVIQGVAGSGKTSIALHRIAFLLYRYRETIAAGDILIISPNKVFADYISNVLPELGEEYIPEMVMEELAADLLENRQPFQTFFEQVSALLEHHDAAFIERIRFKSSFDFLSQLNQYLLHIENSYLTFQDLRVGSTLVPKALIEQKFRGYHRVPLLKRFALVAQDVRDYVRHAAGRKLSGREKGTIGEAMNRMFRFQNVLDIYRDFYRWAGQPTLLKLGHNLKLEYADVFALIYLRIRLEGVSTYAHVKHLLIDEMQDYTPVQYAVLSRLFTCRKTILGDVSQTVNPYSASSAETIERVFPQADVVRLYRSYRSTMEITAFAQRITPNPHIIPLERHGPAPAVVGCGSPAEELDTLKRLLEAFRKSGNQSLGIICKTQHQAEQVHEALPAPDVHLLTDESSSFKEGVIITTAHLAKGLEFDEVVVPFASARTYQTEVDRSMLYVACTRAMHQLTLTHTGQPTGFLA</sequence>
<dbReference type="GO" id="GO:0043138">
    <property type="term" value="F:3'-5' DNA helicase activity"/>
    <property type="evidence" value="ECO:0007669"/>
    <property type="project" value="TreeGrafter"/>
</dbReference>
<dbReference type="SUPFAM" id="SSF52540">
    <property type="entry name" value="P-loop containing nucleoside triphosphate hydrolases"/>
    <property type="match status" value="1"/>
</dbReference>
<name>A0A7Y7PNM6_9BACT</name>
<dbReference type="InterPro" id="IPR027417">
    <property type="entry name" value="P-loop_NTPase"/>
</dbReference>
<dbReference type="GO" id="GO:0003677">
    <property type="term" value="F:DNA binding"/>
    <property type="evidence" value="ECO:0007669"/>
    <property type="project" value="InterPro"/>
</dbReference>
<dbReference type="InterPro" id="IPR014016">
    <property type="entry name" value="UvrD-like_ATP-bd"/>
</dbReference>
<evidence type="ECO:0000313" key="8">
    <source>
        <dbReference type="Proteomes" id="UP000565521"/>
    </source>
</evidence>
<keyword evidence="3 5" id="KW-0347">Helicase</keyword>
<evidence type="ECO:0000256" key="2">
    <source>
        <dbReference type="ARBA" id="ARBA00022801"/>
    </source>
</evidence>
<evidence type="ECO:0000313" key="7">
    <source>
        <dbReference type="EMBL" id="NVO31012.1"/>
    </source>
</evidence>
<feature type="domain" description="UvrD-like helicase ATP-binding" evidence="6">
    <location>
        <begin position="200"/>
        <end position="530"/>
    </location>
</feature>
<feature type="binding site" evidence="5">
    <location>
        <begin position="221"/>
        <end position="228"/>
    </location>
    <ligand>
        <name>ATP</name>
        <dbReference type="ChEBI" id="CHEBI:30616"/>
    </ligand>
</feature>
<dbReference type="Proteomes" id="UP000565521">
    <property type="component" value="Unassembled WGS sequence"/>
</dbReference>
<comment type="caution">
    <text evidence="7">The sequence shown here is derived from an EMBL/GenBank/DDBJ whole genome shotgun (WGS) entry which is preliminary data.</text>
</comment>
<dbReference type="Gene3D" id="3.40.50.300">
    <property type="entry name" value="P-loop containing nucleotide triphosphate hydrolases"/>
    <property type="match status" value="2"/>
</dbReference>
<keyword evidence="8" id="KW-1185">Reference proteome</keyword>
<dbReference type="PANTHER" id="PTHR11070">
    <property type="entry name" value="UVRD / RECB / PCRA DNA HELICASE FAMILY MEMBER"/>
    <property type="match status" value="1"/>
</dbReference>
<evidence type="ECO:0000256" key="3">
    <source>
        <dbReference type="ARBA" id="ARBA00022806"/>
    </source>
</evidence>
<dbReference type="Pfam" id="PF13538">
    <property type="entry name" value="UvrD_C_2"/>
    <property type="match status" value="1"/>
</dbReference>
<keyword evidence="2 5" id="KW-0378">Hydrolase</keyword>
<evidence type="ECO:0000256" key="4">
    <source>
        <dbReference type="ARBA" id="ARBA00022840"/>
    </source>
</evidence>
<evidence type="ECO:0000259" key="6">
    <source>
        <dbReference type="PROSITE" id="PS51198"/>
    </source>
</evidence>
<dbReference type="GO" id="GO:0005524">
    <property type="term" value="F:ATP binding"/>
    <property type="evidence" value="ECO:0007669"/>
    <property type="project" value="UniProtKB-UniRule"/>
</dbReference>
<dbReference type="EMBL" id="JABKAU010000010">
    <property type="protein sequence ID" value="NVO31012.1"/>
    <property type="molecule type" value="Genomic_DNA"/>
</dbReference>
<proteinExistence type="predicted"/>
<dbReference type="GO" id="GO:0005829">
    <property type="term" value="C:cytosol"/>
    <property type="evidence" value="ECO:0007669"/>
    <property type="project" value="TreeGrafter"/>
</dbReference>
<evidence type="ECO:0000256" key="1">
    <source>
        <dbReference type="ARBA" id="ARBA00022741"/>
    </source>
</evidence>
<organism evidence="7 8">
    <name type="scientific">Hymenobacter lapidiphilus</name>
    <dbReference type="NCBI Taxonomy" id="2608003"/>
    <lineage>
        <taxon>Bacteria</taxon>
        <taxon>Pseudomonadati</taxon>
        <taxon>Bacteroidota</taxon>
        <taxon>Cytophagia</taxon>
        <taxon>Cytophagales</taxon>
        <taxon>Hymenobacteraceae</taxon>
        <taxon>Hymenobacter</taxon>
    </lineage>
</organism>
<dbReference type="Pfam" id="PF00580">
    <property type="entry name" value="UvrD-helicase"/>
    <property type="match status" value="1"/>
</dbReference>
<gene>
    <name evidence="7" type="ORF">HW554_07315</name>
</gene>
<reference evidence="7 8" key="1">
    <citation type="submission" date="2020-05" db="EMBL/GenBank/DDBJ databases">
        <title>Hymenobacter terrestris sp. nov. and Hymenobacter lapidiphilus sp. nov., isolated from regoliths in Antarctica.</title>
        <authorList>
            <person name="Sedlacek I."/>
            <person name="Pantucek R."/>
            <person name="Zeman M."/>
            <person name="Holochova P."/>
            <person name="Kralova S."/>
            <person name="Stankova E."/>
            <person name="Sedo O."/>
            <person name="Micenkova L."/>
            <person name="Svec P."/>
            <person name="Gupta V."/>
            <person name="Sood U."/>
            <person name="Korpole U.S."/>
            <person name="Lal R."/>
        </authorList>
    </citation>
    <scope>NUCLEOTIDE SEQUENCE [LARGE SCALE GENOMIC DNA]</scope>
    <source>
        <strain evidence="7 8">P5342</strain>
    </source>
</reference>
<dbReference type="PANTHER" id="PTHR11070:SF17">
    <property type="entry name" value="DNA HELICASE IV"/>
    <property type="match status" value="1"/>
</dbReference>
<evidence type="ECO:0000256" key="5">
    <source>
        <dbReference type="PROSITE-ProRule" id="PRU00560"/>
    </source>
</evidence>
<dbReference type="GO" id="GO:0000725">
    <property type="term" value="P:recombinational repair"/>
    <property type="evidence" value="ECO:0007669"/>
    <property type="project" value="TreeGrafter"/>
</dbReference>
<dbReference type="GO" id="GO:0016787">
    <property type="term" value="F:hydrolase activity"/>
    <property type="evidence" value="ECO:0007669"/>
    <property type="project" value="UniProtKB-UniRule"/>
</dbReference>
<protein>
    <submittedName>
        <fullName evidence="7">AAA family ATPase</fullName>
    </submittedName>
</protein>
<dbReference type="InterPro" id="IPR000212">
    <property type="entry name" value="DNA_helicase_UvrD/REP"/>
</dbReference>
<accession>A0A7Y7PNM6</accession>
<keyword evidence="4 5" id="KW-0067">ATP-binding</keyword>
<dbReference type="PROSITE" id="PS51198">
    <property type="entry name" value="UVRD_HELICASE_ATP_BIND"/>
    <property type="match status" value="1"/>
</dbReference>